<feature type="domain" description="Endonuclease GajA/Old nuclease/RecF-like AAA" evidence="1">
    <location>
        <begin position="1"/>
        <end position="367"/>
    </location>
</feature>
<evidence type="ECO:0000259" key="1">
    <source>
        <dbReference type="Pfam" id="PF13175"/>
    </source>
</evidence>
<dbReference type="InterPro" id="IPR041685">
    <property type="entry name" value="AAA_GajA/Old/RecF-like"/>
</dbReference>
<dbReference type="Gene3D" id="3.40.50.300">
    <property type="entry name" value="P-loop containing nucleotide triphosphate hydrolases"/>
    <property type="match status" value="1"/>
</dbReference>
<dbReference type="RefSeq" id="WP_213147710.1">
    <property type="nucleotide sequence ID" value="NZ_JAGYPE020000007.1"/>
</dbReference>
<evidence type="ECO:0000313" key="5">
    <source>
        <dbReference type="Proteomes" id="UP000677265"/>
    </source>
</evidence>
<protein>
    <submittedName>
        <fullName evidence="3">AAA family ATPase</fullName>
    </submittedName>
</protein>
<comment type="caution">
    <text evidence="3">The sequence shown here is derived from an EMBL/GenBank/DDBJ whole genome shotgun (WGS) entry which is preliminary data.</text>
</comment>
<dbReference type="PANTHER" id="PTHR43581">
    <property type="entry name" value="ATP/GTP PHOSPHATASE"/>
    <property type="match status" value="1"/>
</dbReference>
<dbReference type="SUPFAM" id="SSF52540">
    <property type="entry name" value="P-loop containing nucleoside triphosphate hydrolases"/>
    <property type="match status" value="1"/>
</dbReference>
<dbReference type="InterPro" id="IPR051396">
    <property type="entry name" value="Bact_Antivir_Def_Nuclease"/>
</dbReference>
<dbReference type="EMBL" id="JAGYPE010000009">
    <property type="protein sequence ID" value="MBS4187901.1"/>
    <property type="molecule type" value="Genomic_DNA"/>
</dbReference>
<dbReference type="PANTHER" id="PTHR43581:SF4">
    <property type="entry name" value="ATP_GTP PHOSPHATASE"/>
    <property type="match status" value="1"/>
</dbReference>
<dbReference type="Pfam" id="PF20469">
    <property type="entry name" value="OLD-like_TOPRIM"/>
    <property type="match status" value="1"/>
</dbReference>
<proteinExistence type="predicted"/>
<reference evidence="3" key="1">
    <citation type="submission" date="2021-05" db="EMBL/GenBank/DDBJ databases">
        <title>Novel Bacillus species.</title>
        <authorList>
            <person name="Liu G."/>
        </authorList>
    </citation>
    <scope>NUCLEOTIDE SEQUENCE</scope>
    <source>
        <strain evidence="3 5">FJAT-50051</strain>
    </source>
</reference>
<dbReference type="InterPro" id="IPR034139">
    <property type="entry name" value="TOPRIM_OLD"/>
</dbReference>
<dbReference type="EMBL" id="JAGYPE020000007">
    <property type="protein sequence ID" value="MCH6265106.1"/>
    <property type="molecule type" value="Genomic_DNA"/>
</dbReference>
<dbReference type="Pfam" id="PF13175">
    <property type="entry name" value="AAA_15"/>
    <property type="match status" value="1"/>
</dbReference>
<dbReference type="Proteomes" id="UP000677265">
    <property type="component" value="Unassembled WGS sequence"/>
</dbReference>
<dbReference type="AlphaFoldDB" id="A0A942TAF3"/>
<evidence type="ECO:0000313" key="4">
    <source>
        <dbReference type="EMBL" id="MCH6265106.1"/>
    </source>
</evidence>
<evidence type="ECO:0000313" key="3">
    <source>
        <dbReference type="EMBL" id="MBS4187901.1"/>
    </source>
</evidence>
<gene>
    <name evidence="4" type="ORF">KHB02_006150</name>
    <name evidence="3" type="ORF">KHB02_41720</name>
</gene>
<feature type="domain" description="OLD protein-like TOPRIM" evidence="2">
    <location>
        <begin position="421"/>
        <end position="495"/>
    </location>
</feature>
<evidence type="ECO:0000259" key="2">
    <source>
        <dbReference type="Pfam" id="PF20469"/>
    </source>
</evidence>
<name>A0A942TAF3_9BACI</name>
<sequence>MFISGLNIKNFRCFEDIFIEFNEGMNVLIGSNNAGKTTVIKAVELLFNRSKSKTFTIDDFNKKVDLSSPPEITIVATLKSSSKDTIDDKAIVASWLTKLDSPWEATLTYKFFLPEQDHKVYKEQYEKLSNQKERWALLESTLKRYVSRVYGGNLISKLRAEGEYLDKIHCETLDALRDVESKMFTGRNTLLKQLLLHFKNSNSEKNKKKSSTNNEQLSENSFTHYSQLLVENLIGKIDQQEVLDFAEKTGASIGGTPALDGSLQESDVLSVLRLIIRDHTGIEIPIINNGMGYNNLIFISLILSKFKMITSKEYGENAKTFPILLIEEPEAHLHPALQYNFLKFLSEEVKTQSFSRQIFITTHSTQITSAVGLEPIICLEKNNSGKIFARYPNKVFSETKEDQESKRYVERFLDATKSAMLFSKSVLLVEGMAELILLPELAEREEYDLDKHHVSIVRADALTFKHFIKLFGAGIKAERSNFALQKRVSCIIDADPRKIEKKKEGEEHKVRRWKKCWPFELNFDTENYEYKGNSGALQNLLIQNENCINVNIFYKKEKGKTFEYDLAWDNYQSKWLFDDESIEIVELPELAQSGWTGKEKERAKIASSFLIYAENQKGELAFNLVTKLEEEENKLNIPIHIKDAFKWVCYKDDKKGGKE</sequence>
<dbReference type="InterPro" id="IPR027417">
    <property type="entry name" value="P-loop_NTPase"/>
</dbReference>
<organism evidence="3">
    <name type="scientific">Neobacillus citreus</name>
    <dbReference type="NCBI Taxonomy" id="2833578"/>
    <lineage>
        <taxon>Bacteria</taxon>
        <taxon>Bacillati</taxon>
        <taxon>Bacillota</taxon>
        <taxon>Bacilli</taxon>
        <taxon>Bacillales</taxon>
        <taxon>Bacillaceae</taxon>
        <taxon>Neobacillus</taxon>
    </lineage>
</organism>
<keyword evidence="5" id="KW-1185">Reference proteome</keyword>
<accession>A0A942TAF3</accession>
<dbReference type="CDD" id="cd01026">
    <property type="entry name" value="TOPRIM_OLD"/>
    <property type="match status" value="1"/>
</dbReference>